<feature type="compositionally biased region" description="Polar residues" evidence="3">
    <location>
        <begin position="8"/>
        <end position="19"/>
    </location>
</feature>
<evidence type="ECO:0000256" key="3">
    <source>
        <dbReference type="SAM" id="MobiDB-lite"/>
    </source>
</evidence>
<dbReference type="SUPFAM" id="SSF53822">
    <property type="entry name" value="Periplasmic binding protein-like I"/>
    <property type="match status" value="1"/>
</dbReference>
<name>A0A3N9Y5K3_9ACTN</name>
<comment type="caution">
    <text evidence="5">The sequence shown here is derived from an EMBL/GenBank/DDBJ whole genome shotgun (WGS) entry which is preliminary data.</text>
</comment>
<dbReference type="RefSeq" id="WP_148096157.1">
    <property type="nucleotide sequence ID" value="NZ_QDGB01000126.1"/>
</dbReference>
<dbReference type="Pfam" id="PF13458">
    <property type="entry name" value="Peripla_BP_6"/>
    <property type="match status" value="1"/>
</dbReference>
<evidence type="ECO:0000259" key="4">
    <source>
        <dbReference type="Pfam" id="PF13458"/>
    </source>
</evidence>
<evidence type="ECO:0000256" key="1">
    <source>
        <dbReference type="ARBA" id="ARBA00010062"/>
    </source>
</evidence>
<gene>
    <name evidence="5" type="ORF">DDE19_01850</name>
</gene>
<dbReference type="InterPro" id="IPR028082">
    <property type="entry name" value="Peripla_BP_I"/>
</dbReference>
<dbReference type="EMBL" id="QDGB01000126">
    <property type="protein sequence ID" value="RQX20142.1"/>
    <property type="molecule type" value="Genomic_DNA"/>
</dbReference>
<dbReference type="InterPro" id="IPR028081">
    <property type="entry name" value="Leu-bd"/>
</dbReference>
<keyword evidence="2" id="KW-0732">Signal</keyword>
<feature type="domain" description="Leucine-binding protein" evidence="4">
    <location>
        <begin position="23"/>
        <end position="71"/>
    </location>
</feature>
<accession>A0A3N9Y5K3</accession>
<sequence length="75" mass="7682">MLLATAGCSGSSLGEQSTDSSEEIRIGLMVPKSGPYKSIGDDQLAGWQAALDMLGGKLAGRKIKVIEADEGDGKA</sequence>
<proteinExistence type="inferred from homology"/>
<evidence type="ECO:0000256" key="2">
    <source>
        <dbReference type="ARBA" id="ARBA00022729"/>
    </source>
</evidence>
<feature type="non-terminal residue" evidence="5">
    <location>
        <position position="75"/>
    </location>
</feature>
<feature type="region of interest" description="Disordered" evidence="3">
    <location>
        <begin position="1"/>
        <end position="22"/>
    </location>
</feature>
<comment type="similarity">
    <text evidence="1">Belongs to the leucine-binding protein family.</text>
</comment>
<reference evidence="5 6" key="1">
    <citation type="submission" date="2018-04" db="EMBL/GenBank/DDBJ databases">
        <title>Micromonosporas from Atacama Desert.</title>
        <authorList>
            <person name="Carro L."/>
            <person name="Klenk H.-P."/>
            <person name="Goodfellow M."/>
        </authorList>
    </citation>
    <scope>NUCLEOTIDE SEQUENCE [LARGE SCALE GENOMIC DNA]</scope>
    <source>
        <strain evidence="5 6">LB19</strain>
    </source>
</reference>
<evidence type="ECO:0000313" key="6">
    <source>
        <dbReference type="Proteomes" id="UP000278981"/>
    </source>
</evidence>
<dbReference type="AlphaFoldDB" id="A0A3N9Y5K3"/>
<evidence type="ECO:0000313" key="5">
    <source>
        <dbReference type="EMBL" id="RQX20142.1"/>
    </source>
</evidence>
<dbReference type="OrthoDB" id="7337537at2"/>
<organism evidence="5 6">
    <name type="scientific">Micromonospora ureilytica</name>
    <dbReference type="NCBI Taxonomy" id="709868"/>
    <lineage>
        <taxon>Bacteria</taxon>
        <taxon>Bacillati</taxon>
        <taxon>Actinomycetota</taxon>
        <taxon>Actinomycetes</taxon>
        <taxon>Micromonosporales</taxon>
        <taxon>Micromonosporaceae</taxon>
        <taxon>Micromonospora</taxon>
    </lineage>
</organism>
<dbReference type="Proteomes" id="UP000278981">
    <property type="component" value="Unassembled WGS sequence"/>
</dbReference>
<dbReference type="Gene3D" id="3.40.50.2300">
    <property type="match status" value="1"/>
</dbReference>
<protein>
    <submittedName>
        <fullName evidence="5">ABC transporter substrate-binding protein</fullName>
    </submittedName>
</protein>